<dbReference type="Pfam" id="PF12505">
    <property type="entry name" value="DUF3712"/>
    <property type="match status" value="1"/>
</dbReference>
<evidence type="ECO:0000313" key="3">
    <source>
        <dbReference type="EMBL" id="KKA29760.1"/>
    </source>
</evidence>
<evidence type="ECO:0000256" key="2">
    <source>
        <dbReference type="SAM" id="Phobius"/>
    </source>
</evidence>
<feature type="region of interest" description="Disordered" evidence="1">
    <location>
        <begin position="1"/>
        <end position="31"/>
    </location>
</feature>
<reference evidence="3 4" key="1">
    <citation type="submission" date="2015-03" db="EMBL/GenBank/DDBJ databases">
        <authorList>
            <person name="Radwan O."/>
            <person name="Al-Naeli F.A."/>
            <person name="Rendon G.A."/>
            <person name="Fields C."/>
        </authorList>
    </citation>
    <scope>NUCLEOTIDE SEQUENCE [LARGE SCALE GENOMIC DNA]</scope>
    <source>
        <strain evidence="3">CR-DP1</strain>
    </source>
</reference>
<sequence>MSAVPPTEVRVSQGSDGKPEGTSQMAAPVPPRKGKVARHCKRFWWVYALVFVLAVILVPTLVILVGVPNLMQKRVNESKVTISRIAMTNPTNDSFLLSADSTISTPGSTHATIFPFEAELSLAEDGFDYPFGSITFPKNKSSKNTTTLIDQTVQITNVTALTAFNGWLLAKETVRLRIKGKPKLKISGLSRKYKMNFNKVVELKGLNSFSGLTVSNASISLSATNNFRAEASIPNPSVITLAIGNTTFVNSFNGSSLGNVYIDNLILVPGMNNYSIRATIDQAPVTTAIMSEPYCKTGVMPFTMTGSDVVYNGYNISYFRNALAAEALPVNIDVGSALSKLGLNVTCPSSSDS</sequence>
<comment type="caution">
    <text evidence="3">The sequence shown here is derived from an EMBL/GenBank/DDBJ whole genome shotgun (WGS) entry which is preliminary data.</text>
</comment>
<accession>A0A0F4ZHT4</accession>
<keyword evidence="2" id="KW-0472">Membrane</keyword>
<dbReference type="AlphaFoldDB" id="A0A0F4ZHT4"/>
<dbReference type="OrthoDB" id="10039566at2759"/>
<name>A0A0F4ZHT4_9PEZI</name>
<feature type="transmembrane region" description="Helical" evidence="2">
    <location>
        <begin position="43"/>
        <end position="67"/>
    </location>
</feature>
<dbReference type="PANTHER" id="PTHR35895:SF1">
    <property type="entry name" value="LIPID-BINDING SERUM GLYCOPROTEIN C-TERMINAL DOMAIN-CONTAINING PROTEIN"/>
    <property type="match status" value="1"/>
</dbReference>
<keyword evidence="2" id="KW-0812">Transmembrane</keyword>
<gene>
    <name evidence="3" type="ORF">TD95_004768</name>
</gene>
<organism evidence="3 4">
    <name type="scientific">Thielaviopsis punctulata</name>
    <dbReference type="NCBI Taxonomy" id="72032"/>
    <lineage>
        <taxon>Eukaryota</taxon>
        <taxon>Fungi</taxon>
        <taxon>Dikarya</taxon>
        <taxon>Ascomycota</taxon>
        <taxon>Pezizomycotina</taxon>
        <taxon>Sordariomycetes</taxon>
        <taxon>Hypocreomycetidae</taxon>
        <taxon>Microascales</taxon>
        <taxon>Ceratocystidaceae</taxon>
        <taxon>Thielaviopsis</taxon>
    </lineage>
</organism>
<feature type="non-terminal residue" evidence="3">
    <location>
        <position position="353"/>
    </location>
</feature>
<dbReference type="InterPro" id="IPR046368">
    <property type="entry name" value="Tag1"/>
</dbReference>
<proteinExistence type="predicted"/>
<dbReference type="PANTHER" id="PTHR35895">
    <property type="entry name" value="CHROMOSOME 16, WHOLE GENOME SHOTGUN SEQUENCE"/>
    <property type="match status" value="1"/>
</dbReference>
<keyword evidence="2" id="KW-1133">Transmembrane helix</keyword>
<dbReference type="EMBL" id="LAEV01000700">
    <property type="protein sequence ID" value="KKA29760.1"/>
    <property type="molecule type" value="Genomic_DNA"/>
</dbReference>
<dbReference type="Proteomes" id="UP000033483">
    <property type="component" value="Unassembled WGS sequence"/>
</dbReference>
<dbReference type="GO" id="GO:0000329">
    <property type="term" value="C:fungal-type vacuole membrane"/>
    <property type="evidence" value="ECO:0007669"/>
    <property type="project" value="InterPro"/>
</dbReference>
<evidence type="ECO:0000256" key="1">
    <source>
        <dbReference type="SAM" id="MobiDB-lite"/>
    </source>
</evidence>
<feature type="compositionally biased region" description="Polar residues" evidence="1">
    <location>
        <begin position="10"/>
        <end position="25"/>
    </location>
</feature>
<evidence type="ECO:0000313" key="4">
    <source>
        <dbReference type="Proteomes" id="UP000033483"/>
    </source>
</evidence>
<keyword evidence="4" id="KW-1185">Reference proteome</keyword>
<protein>
    <submittedName>
        <fullName evidence="3">Uncharacterized protein</fullName>
    </submittedName>
</protein>
<dbReference type="InterPro" id="IPR022185">
    <property type="entry name" value="DUF3712"/>
</dbReference>